<evidence type="ECO:0000256" key="2">
    <source>
        <dbReference type="ARBA" id="ARBA00017647"/>
    </source>
</evidence>
<protein>
    <recommendedName>
        <fullName evidence="2 7">Ubiquitin-like modifier-activating enzyme ATG7</fullName>
    </recommendedName>
    <alternativeName>
        <fullName evidence="7">Autophagy-related protein 7</fullName>
    </alternativeName>
</protein>
<dbReference type="InterPro" id="IPR000594">
    <property type="entry name" value="ThiF_NAD_FAD-bd"/>
</dbReference>
<evidence type="ECO:0000256" key="3">
    <source>
        <dbReference type="ARBA" id="ARBA00022448"/>
    </source>
</evidence>
<dbReference type="GO" id="GO:0034727">
    <property type="term" value="P:piecemeal microautophagy of the nucleus"/>
    <property type="evidence" value="ECO:0007669"/>
    <property type="project" value="EnsemblFungi"/>
</dbReference>
<evidence type="ECO:0000313" key="10">
    <source>
        <dbReference type="EMBL" id="KXN74170.1"/>
    </source>
</evidence>
<dbReference type="FunFam" id="3.40.50.720:FF:000243">
    <property type="entry name" value="Ubiquitin-like modifier-activating enzyme ATG7"/>
    <property type="match status" value="1"/>
</dbReference>
<dbReference type="STRING" id="796925.A0A137PGS0"/>
<gene>
    <name evidence="10" type="ORF">CONCODRAFT_83122</name>
</gene>
<evidence type="ECO:0000259" key="8">
    <source>
        <dbReference type="Pfam" id="PF00899"/>
    </source>
</evidence>
<dbReference type="PANTHER" id="PTHR10953:SF3">
    <property type="entry name" value="UBIQUITIN-LIKE MODIFIER-ACTIVATING ENZYME ATG7"/>
    <property type="match status" value="1"/>
</dbReference>
<dbReference type="InterPro" id="IPR042523">
    <property type="entry name" value="Atg7_N_2"/>
</dbReference>
<dbReference type="GO" id="GO:0005829">
    <property type="term" value="C:cytosol"/>
    <property type="evidence" value="ECO:0007669"/>
    <property type="project" value="EnsemblFungi"/>
</dbReference>
<dbReference type="Pfam" id="PF00899">
    <property type="entry name" value="ThiF"/>
    <property type="match status" value="1"/>
</dbReference>
<evidence type="ECO:0000256" key="4">
    <source>
        <dbReference type="ARBA" id="ARBA00022927"/>
    </source>
</evidence>
<dbReference type="GO" id="GO:0006995">
    <property type="term" value="P:cellular response to nitrogen starvation"/>
    <property type="evidence" value="ECO:0007669"/>
    <property type="project" value="TreeGrafter"/>
</dbReference>
<evidence type="ECO:0000313" key="11">
    <source>
        <dbReference type="Proteomes" id="UP000070444"/>
    </source>
</evidence>
<dbReference type="GO" id="GO:0019779">
    <property type="term" value="F:Atg8 activating enzyme activity"/>
    <property type="evidence" value="ECO:0007669"/>
    <property type="project" value="EnsemblFungi"/>
</dbReference>
<dbReference type="InterPro" id="IPR035985">
    <property type="entry name" value="Ubiquitin-activating_enz"/>
</dbReference>
<comment type="subunit">
    <text evidence="7">Homodimer.</text>
</comment>
<dbReference type="PANTHER" id="PTHR10953">
    <property type="entry name" value="UBIQUITIN-ACTIVATING ENZYME E1"/>
    <property type="match status" value="1"/>
</dbReference>
<dbReference type="CDD" id="cd01486">
    <property type="entry name" value="Apg7"/>
    <property type="match status" value="1"/>
</dbReference>
<reference evidence="10 11" key="1">
    <citation type="journal article" date="2015" name="Genome Biol. Evol.">
        <title>Phylogenomic analyses indicate that early fungi evolved digesting cell walls of algal ancestors of land plants.</title>
        <authorList>
            <person name="Chang Y."/>
            <person name="Wang S."/>
            <person name="Sekimoto S."/>
            <person name="Aerts A.L."/>
            <person name="Choi C."/>
            <person name="Clum A."/>
            <person name="LaButti K.M."/>
            <person name="Lindquist E.A."/>
            <person name="Yee Ngan C."/>
            <person name="Ohm R.A."/>
            <person name="Salamov A.A."/>
            <person name="Grigoriev I.V."/>
            <person name="Spatafora J.W."/>
            <person name="Berbee M.L."/>
        </authorList>
    </citation>
    <scope>NUCLEOTIDE SEQUENCE [LARGE SCALE GENOMIC DNA]</scope>
    <source>
        <strain evidence="10 11">NRRL 28638</strain>
    </source>
</reference>
<dbReference type="Gene3D" id="3.40.140.100">
    <property type="entry name" value="Ubiquitin-like modifier-activating enzyme ATG7 C-terminal domain"/>
    <property type="match status" value="1"/>
</dbReference>
<sequence>MSDLNIGELKLEQTLQFYPFSSAIDISFWHHVSKYQLEVKKLDQHLIPIHGNYSLSIQTISNSNIKFPMLMGISDNGLSPWDESEPIKNQIKTPGWLHLCDTKEDFSKIDKKQFLKDMGEKIRLKMETHEVLEHPQLFNLVSCLCFPNLKNHRFQYWINFPAALPKTPYTQESISNAQEYFGLDEVQKIQTLIKSVDLKIASQGMFWLKVPNKENTNDAGYEILPLSAWKNISPEMRDQLILVYSDPSALYDTLSWSLRNVLFYFHRYQNISSLKLFCIKQFVGDTKFHSTLSPVIQVNLGKEPDTSSLELSWTGWERDSEQKLRSRQIDLSAMMDPIRLAETSVDLNLKLMKWRLVPNLDLEKHNNLKCLLLGAGTLGCQVARTLLGYGVKHITFVDNGKVSYSNPVRQSLFEFEDCLNGGKPKAKCASEKLKKIYPKVITEGHQITIPMAGHPIAEQEIDLTKDSIQKLTQLIQNHDMIYLLTDSRESRWLPTLLCSAFNKPLINAALGFDSYVVMRHGGQISGENVKHLGCYFCTDVVAPTDSLSERTLDQQCTVTRPGLASIAGALAVELSISMLHHPLGILAKPPSNSPNEDDLQLQSDLGSVPHQIRGFLNNFQTMILEGPAYPQCIACSSKIIEAYRTDGIEFLFNIFENPEYLTYLTGLDDLLNNDLVGLTEWASDENEDDF</sequence>
<dbReference type="Gene3D" id="3.40.50.720">
    <property type="entry name" value="NAD(P)-binding Rossmann-like Domain"/>
    <property type="match status" value="1"/>
</dbReference>
<dbReference type="OMA" id="TAVELMC"/>
<keyword evidence="5 7" id="KW-0072">Autophagy</keyword>
<dbReference type="OrthoDB" id="338614at2759"/>
<feature type="active site" description="Glycyl thioester intermediate" evidence="6">
    <location>
        <position position="556"/>
    </location>
</feature>
<accession>A0A137PGS0</accession>
<dbReference type="InterPro" id="IPR006285">
    <property type="entry name" value="Atg7"/>
</dbReference>
<keyword evidence="7" id="KW-0963">Cytoplasm</keyword>
<dbReference type="AlphaFoldDB" id="A0A137PGS0"/>
<organism evidence="10 11">
    <name type="scientific">Conidiobolus coronatus (strain ATCC 28846 / CBS 209.66 / NRRL 28638)</name>
    <name type="common">Delacroixia coronata</name>
    <dbReference type="NCBI Taxonomy" id="796925"/>
    <lineage>
        <taxon>Eukaryota</taxon>
        <taxon>Fungi</taxon>
        <taxon>Fungi incertae sedis</taxon>
        <taxon>Zoopagomycota</taxon>
        <taxon>Entomophthoromycotina</taxon>
        <taxon>Entomophthoromycetes</taxon>
        <taxon>Entomophthorales</taxon>
        <taxon>Ancylistaceae</taxon>
        <taxon>Conidiobolus</taxon>
    </lineage>
</organism>
<dbReference type="NCBIfam" id="TIGR01381">
    <property type="entry name" value="E1_like_apg7"/>
    <property type="match status" value="1"/>
</dbReference>
<keyword evidence="4 7" id="KW-0653">Protein transport</keyword>
<dbReference type="SUPFAM" id="SSF69572">
    <property type="entry name" value="Activating enzymes of the ubiquitin-like proteins"/>
    <property type="match status" value="1"/>
</dbReference>
<evidence type="ECO:0000256" key="6">
    <source>
        <dbReference type="PIRSR" id="PIRSR606285-1"/>
    </source>
</evidence>
<dbReference type="GO" id="GO:0000045">
    <property type="term" value="P:autophagosome assembly"/>
    <property type="evidence" value="ECO:0007669"/>
    <property type="project" value="TreeGrafter"/>
</dbReference>
<dbReference type="GO" id="GO:0015031">
    <property type="term" value="P:protein transport"/>
    <property type="evidence" value="ECO:0007669"/>
    <property type="project" value="UniProtKB-UniRule"/>
</dbReference>
<dbReference type="InterPro" id="IPR042522">
    <property type="entry name" value="Atg7_N_1"/>
</dbReference>
<evidence type="ECO:0000259" key="9">
    <source>
        <dbReference type="Pfam" id="PF16420"/>
    </source>
</evidence>
<keyword evidence="7" id="KW-0833">Ubl conjugation pathway</keyword>
<proteinExistence type="inferred from homology"/>
<dbReference type="InterPro" id="IPR032197">
    <property type="entry name" value="Atg7_N"/>
</dbReference>
<feature type="domain" description="Ubiquitin-like modifier-activating enzyme Atg7 N-terminal" evidence="9">
    <location>
        <begin position="15"/>
        <end position="335"/>
    </location>
</feature>
<dbReference type="Proteomes" id="UP000070444">
    <property type="component" value="Unassembled WGS sequence"/>
</dbReference>
<evidence type="ECO:0000256" key="7">
    <source>
        <dbReference type="RuleBase" id="RU366022"/>
    </source>
</evidence>
<evidence type="ECO:0000256" key="1">
    <source>
        <dbReference type="ARBA" id="ARBA00010931"/>
    </source>
</evidence>
<evidence type="ECO:0000256" key="5">
    <source>
        <dbReference type="ARBA" id="ARBA00023006"/>
    </source>
</evidence>
<comment type="function">
    <text evidence="7">E1-like activating enzyme involved in the 2 ubiquitin-like systems required for cytoplasm to vacuole transport (Cvt) and autophagy. Activates ATG12 for its conjugation with ATG5 and ATG8 for its conjugation with phosphatidylethanolamine. Both systems are needed for the ATG8 association to Cvt vesicles and autophagosomes membranes. Autophagy is essential for maintenance of amino acid levels and protein synthesis under nitrogen starvation. Required for selective autophagic degradation of the nucleus (nucleophagy) as well as for mitophagy which contributes to regulate mitochondrial quantity and quality by eliminating the mitochondria to a basal level to fulfill cellular energy requirements and preventing excess ROS production.</text>
</comment>
<dbReference type="InterPro" id="IPR045886">
    <property type="entry name" value="ThiF/MoeB/HesA"/>
</dbReference>
<dbReference type="GO" id="GO:0019778">
    <property type="term" value="F:Atg12 activating enzyme activity"/>
    <property type="evidence" value="ECO:0007669"/>
    <property type="project" value="EnsemblFungi"/>
</dbReference>
<keyword evidence="3 7" id="KW-0813">Transport</keyword>
<keyword evidence="11" id="KW-1185">Reference proteome</keyword>
<dbReference type="GO" id="GO:0042802">
    <property type="term" value="F:identical protein binding"/>
    <property type="evidence" value="ECO:0007669"/>
    <property type="project" value="EnsemblFungi"/>
</dbReference>
<dbReference type="Pfam" id="PF16420">
    <property type="entry name" value="ATG7_N"/>
    <property type="match status" value="1"/>
</dbReference>
<dbReference type="GO" id="GO:0097632">
    <property type="term" value="C:extrinsic component of phagophore assembly site membrane"/>
    <property type="evidence" value="ECO:0007669"/>
    <property type="project" value="EnsemblFungi"/>
</dbReference>
<dbReference type="Gene3D" id="3.40.140.70">
    <property type="entry name" value="Ubiquitin-like modifier-activating enzyme ATG7 N-terminal domain"/>
    <property type="match status" value="1"/>
</dbReference>
<dbReference type="EMBL" id="KQ964427">
    <property type="protein sequence ID" value="KXN74170.1"/>
    <property type="molecule type" value="Genomic_DNA"/>
</dbReference>
<dbReference type="GO" id="GO:0000422">
    <property type="term" value="P:autophagy of mitochondrion"/>
    <property type="evidence" value="ECO:0007669"/>
    <property type="project" value="EnsemblFungi"/>
</dbReference>
<dbReference type="GO" id="GO:0032446">
    <property type="term" value="P:protein modification by small protein conjugation"/>
    <property type="evidence" value="ECO:0007669"/>
    <property type="project" value="EnsemblFungi"/>
</dbReference>
<comment type="subcellular location">
    <subcellularLocation>
        <location evidence="7">Cytoplasm</location>
    </subcellularLocation>
    <subcellularLocation>
        <location evidence="7">Preautophagosomal structure</location>
    </subcellularLocation>
</comment>
<feature type="domain" description="THIF-type NAD/FAD binding fold" evidence="8">
    <location>
        <begin position="351"/>
        <end position="581"/>
    </location>
</feature>
<name>A0A137PGS0_CONC2</name>
<comment type="similarity">
    <text evidence="1 7">Belongs to the ATG7 family.</text>
</comment>